<dbReference type="SMART" id="SM00335">
    <property type="entry name" value="ANX"/>
    <property type="match status" value="4"/>
</dbReference>
<protein>
    <recommendedName>
        <fullName evidence="6">Annexin</fullName>
    </recommendedName>
</protein>
<keyword evidence="8" id="KW-1185">Reference proteome</keyword>
<dbReference type="GO" id="GO:0006909">
    <property type="term" value="P:phagocytosis"/>
    <property type="evidence" value="ECO:0007669"/>
    <property type="project" value="TreeGrafter"/>
</dbReference>
<dbReference type="FunFam" id="1.10.220.10:FF:000007">
    <property type="entry name" value="Annexin"/>
    <property type="match status" value="1"/>
</dbReference>
<dbReference type="SUPFAM" id="SSF47874">
    <property type="entry name" value="Annexin"/>
    <property type="match status" value="1"/>
</dbReference>
<dbReference type="Gene3D" id="1.10.220.10">
    <property type="entry name" value="Annexin"/>
    <property type="match status" value="4"/>
</dbReference>
<dbReference type="GO" id="GO:0012506">
    <property type="term" value="C:vesicle membrane"/>
    <property type="evidence" value="ECO:0007669"/>
    <property type="project" value="TreeGrafter"/>
</dbReference>
<dbReference type="GO" id="GO:0005737">
    <property type="term" value="C:cytoplasm"/>
    <property type="evidence" value="ECO:0007669"/>
    <property type="project" value="TreeGrafter"/>
</dbReference>
<reference evidence="7" key="1">
    <citation type="submission" date="2025-08" db="UniProtKB">
        <authorList>
            <consortium name="Ensembl"/>
        </authorList>
    </citation>
    <scope>IDENTIFICATION</scope>
</reference>
<evidence type="ECO:0000256" key="4">
    <source>
        <dbReference type="ARBA" id="ARBA00023216"/>
    </source>
</evidence>
<dbReference type="Ensembl" id="ENSMMOT00000015969.1">
    <property type="protein sequence ID" value="ENSMMOP00000015706.1"/>
    <property type="gene ID" value="ENSMMOG00000011981.1"/>
</dbReference>
<keyword evidence="4 6" id="KW-0041">Annexin</keyword>
<dbReference type="STRING" id="94237.ENSMMOP00000015706"/>
<evidence type="ECO:0000313" key="8">
    <source>
        <dbReference type="Proteomes" id="UP000261620"/>
    </source>
</evidence>
<evidence type="ECO:0000313" key="7">
    <source>
        <dbReference type="Ensembl" id="ENSMMOP00000015706.1"/>
    </source>
</evidence>
<dbReference type="GO" id="GO:0005509">
    <property type="term" value="F:calcium ion binding"/>
    <property type="evidence" value="ECO:0007669"/>
    <property type="project" value="InterPro"/>
</dbReference>
<proteinExistence type="inferred from homology"/>
<evidence type="ECO:0000256" key="1">
    <source>
        <dbReference type="ARBA" id="ARBA00007831"/>
    </source>
</evidence>
<name>A0A3Q3WET9_MOLML</name>
<evidence type="ECO:0000256" key="6">
    <source>
        <dbReference type="RuleBase" id="RU003540"/>
    </source>
</evidence>
<dbReference type="GO" id="GO:0007165">
    <property type="term" value="P:signal transduction"/>
    <property type="evidence" value="ECO:0007669"/>
    <property type="project" value="TreeGrafter"/>
</dbReference>
<dbReference type="InterPro" id="IPR018502">
    <property type="entry name" value="Annexin_repeat"/>
</dbReference>
<reference evidence="7" key="2">
    <citation type="submission" date="2025-09" db="UniProtKB">
        <authorList>
            <consortium name="Ensembl"/>
        </authorList>
    </citation>
    <scope>IDENTIFICATION</scope>
</reference>
<sequence>PKYYGTVTPYPNFNAKSDASVLQNAIETKGVDEDVIIAVLVKRNNEQRQKIKIVYEGFHGESLEQCLKSALRSDLEDVSLALLMTPAEFDAFLLRKATKGLGTDEDILVEILATRSNQEILEIKTVFKEVYGRELEDVLKDETSGHFTTALLAMLRTNKSESAEVDMDLSRRDAETLFEAGENNSGVNVSALIDILTTRSGPQLSKTFQQYACLSDISLPKALDLELRGDIEDCLIDIVKCAWNTPAFFAEKLHLAMKGHGTCEDTLIRVLVSRSEVDLKKILEQYRAMYDVRLQDDILKDTKGHYRDILLGLCGPH</sequence>
<dbReference type="GO" id="GO:0001786">
    <property type="term" value="F:phosphatidylserine binding"/>
    <property type="evidence" value="ECO:0007669"/>
    <property type="project" value="TreeGrafter"/>
</dbReference>
<dbReference type="Pfam" id="PF00191">
    <property type="entry name" value="Annexin"/>
    <property type="match status" value="4"/>
</dbReference>
<keyword evidence="5 6" id="KW-0111">Calcium/phospholipid-binding</keyword>
<dbReference type="InterPro" id="IPR037104">
    <property type="entry name" value="Annexin_sf"/>
</dbReference>
<dbReference type="Proteomes" id="UP000261620">
    <property type="component" value="Unplaced"/>
</dbReference>
<dbReference type="PANTHER" id="PTHR10502:SF237">
    <property type="entry name" value="ANNEXIN"/>
    <property type="match status" value="1"/>
</dbReference>
<dbReference type="PANTHER" id="PTHR10502">
    <property type="entry name" value="ANNEXIN"/>
    <property type="match status" value="1"/>
</dbReference>
<dbReference type="PROSITE" id="PS51897">
    <property type="entry name" value="ANNEXIN_2"/>
    <property type="match status" value="4"/>
</dbReference>
<dbReference type="OMA" id="CEDTLIR"/>
<dbReference type="GO" id="GO:0005634">
    <property type="term" value="C:nucleus"/>
    <property type="evidence" value="ECO:0007669"/>
    <property type="project" value="TreeGrafter"/>
</dbReference>
<evidence type="ECO:0000256" key="2">
    <source>
        <dbReference type="ARBA" id="ARBA00022737"/>
    </source>
</evidence>
<dbReference type="PRINTS" id="PR00196">
    <property type="entry name" value="ANNEXIN"/>
</dbReference>
<comment type="domain">
    <text evidence="6">A pair of annexin repeats may form one binding site for calcium and phospholipid.</text>
</comment>
<organism evidence="7 8">
    <name type="scientific">Mola mola</name>
    <name type="common">Ocean sunfish</name>
    <name type="synonym">Tetraodon mola</name>
    <dbReference type="NCBI Taxonomy" id="94237"/>
    <lineage>
        <taxon>Eukaryota</taxon>
        <taxon>Metazoa</taxon>
        <taxon>Chordata</taxon>
        <taxon>Craniata</taxon>
        <taxon>Vertebrata</taxon>
        <taxon>Euteleostomi</taxon>
        <taxon>Actinopterygii</taxon>
        <taxon>Neopterygii</taxon>
        <taxon>Teleostei</taxon>
        <taxon>Neoteleostei</taxon>
        <taxon>Acanthomorphata</taxon>
        <taxon>Eupercaria</taxon>
        <taxon>Tetraodontiformes</taxon>
        <taxon>Molidae</taxon>
        <taxon>Mola</taxon>
    </lineage>
</organism>
<comment type="similarity">
    <text evidence="1 6">Belongs to the annexin family.</text>
</comment>
<dbReference type="FunFam" id="1.10.220.10:FF:000001">
    <property type="entry name" value="Annexin"/>
    <property type="match status" value="1"/>
</dbReference>
<evidence type="ECO:0000256" key="5">
    <source>
        <dbReference type="ARBA" id="ARBA00023302"/>
    </source>
</evidence>
<dbReference type="FunFam" id="1.10.220.10:FF:000003">
    <property type="entry name" value="Annexin"/>
    <property type="match status" value="1"/>
</dbReference>
<accession>A0A3Q3WET9</accession>
<dbReference type="InterPro" id="IPR001464">
    <property type="entry name" value="Annexin"/>
</dbReference>
<dbReference type="PROSITE" id="PS00223">
    <property type="entry name" value="ANNEXIN_1"/>
    <property type="match status" value="2"/>
</dbReference>
<dbReference type="GO" id="GO:0005886">
    <property type="term" value="C:plasma membrane"/>
    <property type="evidence" value="ECO:0007669"/>
    <property type="project" value="TreeGrafter"/>
</dbReference>
<dbReference type="FunFam" id="1.10.220.10:FF:000002">
    <property type="entry name" value="Annexin"/>
    <property type="match status" value="1"/>
</dbReference>
<evidence type="ECO:0000256" key="3">
    <source>
        <dbReference type="ARBA" id="ARBA00022837"/>
    </source>
</evidence>
<keyword evidence="2 6" id="KW-0677">Repeat</keyword>
<keyword evidence="3 6" id="KW-0106">Calcium</keyword>
<dbReference type="AlphaFoldDB" id="A0A3Q3WET9"/>
<dbReference type="GO" id="GO:0071385">
    <property type="term" value="P:cellular response to glucocorticoid stimulus"/>
    <property type="evidence" value="ECO:0007669"/>
    <property type="project" value="TreeGrafter"/>
</dbReference>
<dbReference type="GO" id="GO:0005544">
    <property type="term" value="F:calcium-dependent phospholipid binding"/>
    <property type="evidence" value="ECO:0007669"/>
    <property type="project" value="UniProtKB-KW"/>
</dbReference>
<dbReference type="InterPro" id="IPR018252">
    <property type="entry name" value="Annexin_repeat_CS"/>
</dbReference>